<proteinExistence type="predicted"/>
<accession>A0A2I1GAI5</accession>
<evidence type="ECO:0000313" key="3">
    <source>
        <dbReference type="Proteomes" id="UP000234323"/>
    </source>
</evidence>
<feature type="compositionally biased region" description="Polar residues" evidence="1">
    <location>
        <begin position="51"/>
        <end position="61"/>
    </location>
</feature>
<dbReference type="Proteomes" id="UP000234323">
    <property type="component" value="Unassembled WGS sequence"/>
</dbReference>
<dbReference type="EMBL" id="LLXI01000267">
    <property type="protein sequence ID" value="PKY43650.1"/>
    <property type="molecule type" value="Genomic_DNA"/>
</dbReference>
<reference evidence="2 3" key="1">
    <citation type="submission" date="2015-10" db="EMBL/GenBank/DDBJ databases">
        <title>Genome analyses suggest a sexual origin of heterokaryosis in a supposedly ancient asexual fungus.</title>
        <authorList>
            <person name="Ropars J."/>
            <person name="Sedzielewska K."/>
            <person name="Noel J."/>
            <person name="Charron P."/>
            <person name="Farinelli L."/>
            <person name="Marton T."/>
            <person name="Kruger M."/>
            <person name="Pelin A."/>
            <person name="Brachmann A."/>
            <person name="Corradi N."/>
        </authorList>
    </citation>
    <scope>NUCLEOTIDE SEQUENCE [LARGE SCALE GENOMIC DNA]</scope>
    <source>
        <strain evidence="2 3">A4</strain>
    </source>
</reference>
<comment type="caution">
    <text evidence="2">The sequence shown here is derived from an EMBL/GenBank/DDBJ whole genome shotgun (WGS) entry which is preliminary data.</text>
</comment>
<organism evidence="2 3">
    <name type="scientific">Rhizophagus irregularis</name>
    <dbReference type="NCBI Taxonomy" id="588596"/>
    <lineage>
        <taxon>Eukaryota</taxon>
        <taxon>Fungi</taxon>
        <taxon>Fungi incertae sedis</taxon>
        <taxon>Mucoromycota</taxon>
        <taxon>Glomeromycotina</taxon>
        <taxon>Glomeromycetes</taxon>
        <taxon>Glomerales</taxon>
        <taxon>Glomeraceae</taxon>
        <taxon>Rhizophagus</taxon>
    </lineage>
</organism>
<dbReference type="AlphaFoldDB" id="A0A2I1GAI5"/>
<feature type="region of interest" description="Disordered" evidence="1">
    <location>
        <begin position="21"/>
        <end position="61"/>
    </location>
</feature>
<gene>
    <name evidence="2" type="ORF">RhiirA4_457696</name>
</gene>
<evidence type="ECO:0000313" key="2">
    <source>
        <dbReference type="EMBL" id="PKY43650.1"/>
    </source>
</evidence>
<name>A0A2I1GAI5_9GLOM</name>
<keyword evidence="3" id="KW-1185">Reference proteome</keyword>
<dbReference type="OrthoDB" id="2406117at2759"/>
<evidence type="ECO:0000256" key="1">
    <source>
        <dbReference type="SAM" id="MobiDB-lite"/>
    </source>
</evidence>
<protein>
    <submittedName>
        <fullName evidence="2">Uncharacterized protein</fullName>
    </submittedName>
</protein>
<sequence>MDFGKSVLGCRSINKERMYEGLFTNRESGGSSSGPTEEEIERIENDRSVSTDDMGTSSFQTASNDQRSVYMFANPGKREDEFKKIVFENFPKEFSSHLDTKKIKERIDREWSQRLIEILREEYLKEEIPIVDTQDYTRIYKNK</sequence>